<accession>A0AAE3NYF8</accession>
<keyword evidence="7 12" id="KW-0808">Transferase</keyword>
<evidence type="ECO:0000256" key="11">
    <source>
        <dbReference type="SAM" id="Phobius"/>
    </source>
</evidence>
<evidence type="ECO:0000256" key="4">
    <source>
        <dbReference type="ARBA" id="ARBA00022516"/>
    </source>
</evidence>
<dbReference type="GO" id="GO:0008915">
    <property type="term" value="F:lipid-A-disaccharide synthase activity"/>
    <property type="evidence" value="ECO:0007669"/>
    <property type="project" value="UniProtKB-UniRule"/>
</dbReference>
<dbReference type="AlphaFoldDB" id="A0AAE3NYF8"/>
<dbReference type="RefSeq" id="WP_321534529.1">
    <property type="nucleotide sequence ID" value="NZ_JARGDL010000001.1"/>
</dbReference>
<dbReference type="EC" id="2.4.1.182" evidence="2 10"/>
<evidence type="ECO:0000313" key="13">
    <source>
        <dbReference type="Proteomes" id="UP001221302"/>
    </source>
</evidence>
<dbReference type="Gene3D" id="3.40.50.2000">
    <property type="entry name" value="Glycogen Phosphorylase B"/>
    <property type="match status" value="1"/>
</dbReference>
<evidence type="ECO:0000256" key="9">
    <source>
        <dbReference type="ARBA" id="ARBA00048975"/>
    </source>
</evidence>
<keyword evidence="11" id="KW-0472">Membrane</keyword>
<evidence type="ECO:0000256" key="5">
    <source>
        <dbReference type="ARBA" id="ARBA00022556"/>
    </source>
</evidence>
<dbReference type="Proteomes" id="UP001221302">
    <property type="component" value="Unassembled WGS sequence"/>
</dbReference>
<comment type="catalytic activity">
    <reaction evidence="9">
        <text>a lipid X + a UDP-2-N,3-O-bis[(3R)-3-hydroxyacyl]-alpha-D-glucosamine = a lipid A disaccharide + UDP + H(+)</text>
        <dbReference type="Rhea" id="RHEA:67828"/>
        <dbReference type="ChEBI" id="CHEBI:15378"/>
        <dbReference type="ChEBI" id="CHEBI:58223"/>
        <dbReference type="ChEBI" id="CHEBI:137748"/>
        <dbReference type="ChEBI" id="CHEBI:176338"/>
        <dbReference type="ChEBI" id="CHEBI:176343"/>
        <dbReference type="EC" id="2.4.1.182"/>
    </reaction>
</comment>
<organism evidence="12 13">
    <name type="scientific">Stygiobacter electus</name>
    <dbReference type="NCBI Taxonomy" id="3032292"/>
    <lineage>
        <taxon>Bacteria</taxon>
        <taxon>Pseudomonadati</taxon>
        <taxon>Ignavibacteriota</taxon>
        <taxon>Ignavibacteria</taxon>
        <taxon>Ignavibacteriales</taxon>
        <taxon>Melioribacteraceae</taxon>
        <taxon>Stygiobacter</taxon>
    </lineage>
</organism>
<sequence length="372" mass="42507">MIIAGEASGDLHGASLIKELKKLDGNLQFVGIGGDKMIEQGLKAIYHIKQMAFLGFVEVIKHLPFINKVKNDLLNIVQEEKIKNVILIDYPGFNLNIAKKFSQLGINNYYYISPQVWAWGKSRINSIQKFVKKMFVIFPFEETFYKKHNVDVKFVGHPIIEHIANYNFFTKDELYNKFNLDKEKEILLVLPGSRKQEIKKLFSKAIKAATIISDKFNLQIVVACSENIDENIFKSYHEGNYKVIKGYTYDLLKHSYFGIIKSGTSTLEAGYFQLPFIVIYVTNFITYFIGKFLAKIKNIAMPNILLEENVVPELIQYDASVENIVLTATKILNDSEKFNSIKNKLGKIKERLGNTKASETAAGIIYLQLNET</sequence>
<dbReference type="InterPro" id="IPR003835">
    <property type="entry name" value="Glyco_trans_19"/>
</dbReference>
<evidence type="ECO:0000256" key="7">
    <source>
        <dbReference type="ARBA" id="ARBA00022679"/>
    </source>
</evidence>
<gene>
    <name evidence="12" type="primary">lpxB</name>
    <name evidence="12" type="ORF">P0M35_01255</name>
</gene>
<evidence type="ECO:0000256" key="1">
    <source>
        <dbReference type="ARBA" id="ARBA00002056"/>
    </source>
</evidence>
<dbReference type="NCBIfam" id="TIGR00215">
    <property type="entry name" value="lpxB"/>
    <property type="match status" value="1"/>
</dbReference>
<keyword evidence="13" id="KW-1185">Reference proteome</keyword>
<dbReference type="EMBL" id="JARGDL010000001">
    <property type="protein sequence ID" value="MDF1610764.1"/>
    <property type="molecule type" value="Genomic_DNA"/>
</dbReference>
<feature type="transmembrane region" description="Helical" evidence="11">
    <location>
        <begin position="270"/>
        <end position="289"/>
    </location>
</feature>
<keyword evidence="4" id="KW-0444">Lipid biosynthesis</keyword>
<dbReference type="GO" id="GO:0009245">
    <property type="term" value="P:lipid A biosynthetic process"/>
    <property type="evidence" value="ECO:0007669"/>
    <property type="project" value="UniProtKB-UniRule"/>
</dbReference>
<proteinExistence type="predicted"/>
<comment type="caution">
    <text evidence="12">The sequence shown here is derived from an EMBL/GenBank/DDBJ whole genome shotgun (WGS) entry which is preliminary data.</text>
</comment>
<evidence type="ECO:0000256" key="3">
    <source>
        <dbReference type="ARBA" id="ARBA00020902"/>
    </source>
</evidence>
<keyword evidence="11" id="KW-1133">Transmembrane helix</keyword>
<dbReference type="GO" id="GO:0005543">
    <property type="term" value="F:phospholipid binding"/>
    <property type="evidence" value="ECO:0007669"/>
    <property type="project" value="TreeGrafter"/>
</dbReference>
<dbReference type="GO" id="GO:0016020">
    <property type="term" value="C:membrane"/>
    <property type="evidence" value="ECO:0007669"/>
    <property type="project" value="GOC"/>
</dbReference>
<keyword evidence="5" id="KW-0441">Lipid A biosynthesis</keyword>
<protein>
    <recommendedName>
        <fullName evidence="3 10">Lipid-A-disaccharide synthase</fullName>
        <ecNumber evidence="2 10">2.4.1.182</ecNumber>
    </recommendedName>
</protein>
<dbReference type="SUPFAM" id="SSF53756">
    <property type="entry name" value="UDP-Glycosyltransferase/glycogen phosphorylase"/>
    <property type="match status" value="1"/>
</dbReference>
<name>A0AAE3NYF8_9BACT</name>
<evidence type="ECO:0000256" key="10">
    <source>
        <dbReference type="NCBIfam" id="TIGR00215"/>
    </source>
</evidence>
<dbReference type="Pfam" id="PF02684">
    <property type="entry name" value="LpxB"/>
    <property type="match status" value="1"/>
</dbReference>
<keyword evidence="6 12" id="KW-0328">Glycosyltransferase</keyword>
<dbReference type="PANTHER" id="PTHR30372:SF4">
    <property type="entry name" value="LIPID-A-DISACCHARIDE SYNTHASE, MITOCHONDRIAL-RELATED"/>
    <property type="match status" value="1"/>
</dbReference>
<reference evidence="12" key="1">
    <citation type="submission" date="2023-03" db="EMBL/GenBank/DDBJ databases">
        <title>Stygiobacter electus gen. nov., sp. nov., facultatively anaerobic thermotolerant bacterium of the class Ignavibacteria from a well of Yessentuki mineral water deposit.</title>
        <authorList>
            <person name="Podosokorskaya O.A."/>
            <person name="Elcheninov A.G."/>
            <person name="Petrova N.F."/>
            <person name="Zavarzina D.G."/>
            <person name="Kublanov I.V."/>
            <person name="Merkel A.Y."/>
        </authorList>
    </citation>
    <scope>NUCLEOTIDE SEQUENCE</scope>
    <source>
        <strain evidence="12">09-Me</strain>
    </source>
</reference>
<evidence type="ECO:0000256" key="6">
    <source>
        <dbReference type="ARBA" id="ARBA00022676"/>
    </source>
</evidence>
<comment type="function">
    <text evidence="1">Condensation of UDP-2,3-diacylglucosamine and 2,3-diacylglucosamine-1-phosphate to form lipid A disaccharide, a precursor of lipid A, a phosphorylated glycolipid that anchors the lipopolysaccharide to the outer membrane of the cell.</text>
</comment>
<keyword evidence="11" id="KW-0812">Transmembrane</keyword>
<evidence type="ECO:0000313" key="12">
    <source>
        <dbReference type="EMBL" id="MDF1610764.1"/>
    </source>
</evidence>
<evidence type="ECO:0000256" key="2">
    <source>
        <dbReference type="ARBA" id="ARBA00012687"/>
    </source>
</evidence>
<keyword evidence="8" id="KW-0443">Lipid metabolism</keyword>
<evidence type="ECO:0000256" key="8">
    <source>
        <dbReference type="ARBA" id="ARBA00023098"/>
    </source>
</evidence>
<dbReference type="PANTHER" id="PTHR30372">
    <property type="entry name" value="LIPID-A-DISACCHARIDE SYNTHASE"/>
    <property type="match status" value="1"/>
</dbReference>